<evidence type="ECO:0000313" key="8">
    <source>
        <dbReference type="EMBL" id="KAJ4355844.1"/>
    </source>
</evidence>
<dbReference type="PANTHER" id="PTHR22726">
    <property type="entry name" value="METALLOENDOPEPTIDASE OMA1"/>
    <property type="match status" value="1"/>
</dbReference>
<evidence type="ECO:0000256" key="1">
    <source>
        <dbReference type="ARBA" id="ARBA00022670"/>
    </source>
</evidence>
<feature type="domain" description="Peptidase M48" evidence="7">
    <location>
        <begin position="133"/>
        <end position="213"/>
    </location>
</feature>
<dbReference type="GO" id="GO:0004222">
    <property type="term" value="F:metalloendopeptidase activity"/>
    <property type="evidence" value="ECO:0007669"/>
    <property type="project" value="InterPro"/>
</dbReference>
<comment type="similarity">
    <text evidence="6">Belongs to the peptidase M48 family.</text>
</comment>
<sequence>MYRPGFRVFESAFRAFRSPAHHRPTKPHSQFRAYREVRFGDRRPQYRRFQFASNIFMRWAARPTFYRDVGLISLGSGGFYLYNLEEVPISGRRRFNIISPQIEARIGAETVGQVQQEYEGRILPDWDPRVLRVKKVLGRLIPYATAAGLHDVNWEVHVIDSPEQNAFVAPGGKVFVFTGILPLCQDENGIAAVLGHEIAHVVAHHTAEKLSQAPLVFLGAEADQIGLMMMAQACYRPEAAMEFWHRMESTGGAGPPELLSTHPSHHNREEKIREWLPKAHEQAEMSECHATSVYCKSGMSRE</sequence>
<reference evidence="8" key="1">
    <citation type="submission" date="2022-10" db="EMBL/GenBank/DDBJ databases">
        <title>Tapping the CABI collections for fungal endophytes: first genome assemblies for Collariella, Neodidymelliopsis, Ascochyta clinopodiicola, Didymella pomorum, Didymosphaeria variabile, Neocosmospora piperis and Neocucurbitaria cava.</title>
        <authorList>
            <person name="Hill R."/>
        </authorList>
    </citation>
    <scope>NUCLEOTIDE SEQUENCE</scope>
    <source>
        <strain evidence="8">IMI 356815</strain>
    </source>
</reference>
<dbReference type="GeneID" id="80907395"/>
<evidence type="ECO:0000259" key="7">
    <source>
        <dbReference type="Pfam" id="PF01435"/>
    </source>
</evidence>
<dbReference type="EMBL" id="JAPEUX010000003">
    <property type="protein sequence ID" value="KAJ4355844.1"/>
    <property type="molecule type" value="Genomic_DNA"/>
</dbReference>
<dbReference type="OrthoDB" id="7464992at2759"/>
<evidence type="ECO:0000313" key="9">
    <source>
        <dbReference type="Proteomes" id="UP001140513"/>
    </source>
</evidence>
<feature type="domain" description="Peptidase M48" evidence="7">
    <location>
        <begin position="221"/>
        <end position="275"/>
    </location>
</feature>
<dbReference type="GO" id="GO:0005743">
    <property type="term" value="C:mitochondrial inner membrane"/>
    <property type="evidence" value="ECO:0007669"/>
    <property type="project" value="TreeGrafter"/>
</dbReference>
<dbReference type="PANTHER" id="PTHR22726:SF1">
    <property type="entry name" value="METALLOENDOPEPTIDASE OMA1, MITOCHONDRIAL"/>
    <property type="match status" value="1"/>
</dbReference>
<dbReference type="Pfam" id="PF01435">
    <property type="entry name" value="Peptidase_M48"/>
    <property type="match status" value="2"/>
</dbReference>
<keyword evidence="5 6" id="KW-0482">Metalloprotease</keyword>
<comment type="cofactor">
    <cofactor evidence="6">
        <name>Zn(2+)</name>
        <dbReference type="ChEBI" id="CHEBI:29105"/>
    </cofactor>
    <text evidence="6">Binds 1 zinc ion per subunit.</text>
</comment>
<organism evidence="8 9">
    <name type="scientific">Didymosphaeria variabile</name>
    <dbReference type="NCBI Taxonomy" id="1932322"/>
    <lineage>
        <taxon>Eukaryota</taxon>
        <taxon>Fungi</taxon>
        <taxon>Dikarya</taxon>
        <taxon>Ascomycota</taxon>
        <taxon>Pezizomycotina</taxon>
        <taxon>Dothideomycetes</taxon>
        <taxon>Pleosporomycetidae</taxon>
        <taxon>Pleosporales</taxon>
        <taxon>Massarineae</taxon>
        <taxon>Didymosphaeriaceae</taxon>
        <taxon>Didymosphaeria</taxon>
    </lineage>
</organism>
<evidence type="ECO:0000256" key="3">
    <source>
        <dbReference type="ARBA" id="ARBA00022801"/>
    </source>
</evidence>
<dbReference type="InterPro" id="IPR001915">
    <property type="entry name" value="Peptidase_M48"/>
</dbReference>
<dbReference type="Gene3D" id="3.30.2010.10">
    <property type="entry name" value="Metalloproteases ('zincins'), catalytic domain"/>
    <property type="match status" value="1"/>
</dbReference>
<dbReference type="GO" id="GO:0006515">
    <property type="term" value="P:protein quality control for misfolded or incompletely synthesized proteins"/>
    <property type="evidence" value="ECO:0007669"/>
    <property type="project" value="TreeGrafter"/>
</dbReference>
<dbReference type="CDD" id="cd07331">
    <property type="entry name" value="M48C_Oma1_like"/>
    <property type="match status" value="1"/>
</dbReference>
<keyword evidence="4 6" id="KW-0862">Zinc</keyword>
<evidence type="ECO:0000256" key="2">
    <source>
        <dbReference type="ARBA" id="ARBA00022723"/>
    </source>
</evidence>
<gene>
    <name evidence="8" type="primary">OMA1</name>
    <name evidence="8" type="ORF">N0V89_003865</name>
</gene>
<name>A0A9W8XP65_9PLEO</name>
<dbReference type="AlphaFoldDB" id="A0A9W8XP65"/>
<dbReference type="Proteomes" id="UP001140513">
    <property type="component" value="Unassembled WGS sequence"/>
</dbReference>
<dbReference type="GO" id="GO:0034982">
    <property type="term" value="P:mitochondrial protein processing"/>
    <property type="evidence" value="ECO:0007669"/>
    <property type="project" value="TreeGrafter"/>
</dbReference>
<proteinExistence type="inferred from homology"/>
<evidence type="ECO:0000256" key="6">
    <source>
        <dbReference type="RuleBase" id="RU003983"/>
    </source>
</evidence>
<evidence type="ECO:0000256" key="5">
    <source>
        <dbReference type="ARBA" id="ARBA00023049"/>
    </source>
</evidence>
<protein>
    <submittedName>
        <fullName evidence="8">Metalloendopeptidase</fullName>
    </submittedName>
</protein>
<keyword evidence="1 6" id="KW-0645">Protease</keyword>
<keyword evidence="9" id="KW-1185">Reference proteome</keyword>
<keyword evidence="3 6" id="KW-0378">Hydrolase</keyword>
<comment type="caution">
    <text evidence="8">The sequence shown here is derived from an EMBL/GenBank/DDBJ whole genome shotgun (WGS) entry which is preliminary data.</text>
</comment>
<accession>A0A9W8XP65</accession>
<keyword evidence="2" id="KW-0479">Metal-binding</keyword>
<dbReference type="GO" id="GO:0046872">
    <property type="term" value="F:metal ion binding"/>
    <property type="evidence" value="ECO:0007669"/>
    <property type="project" value="UniProtKB-KW"/>
</dbReference>
<dbReference type="RefSeq" id="XP_056072970.1">
    <property type="nucleotide sequence ID" value="XM_056212662.1"/>
</dbReference>
<dbReference type="InterPro" id="IPR051156">
    <property type="entry name" value="Mito/Outer_Membr_Metalloprot"/>
</dbReference>
<evidence type="ECO:0000256" key="4">
    <source>
        <dbReference type="ARBA" id="ARBA00022833"/>
    </source>
</evidence>